<name>A0ABR6VLV8_9FIRM</name>
<feature type="transmembrane region" description="Helical" evidence="6">
    <location>
        <begin position="415"/>
        <end position="437"/>
    </location>
</feature>
<dbReference type="InterPro" id="IPR036259">
    <property type="entry name" value="MFS_trans_sf"/>
</dbReference>
<feature type="transmembrane region" description="Helical" evidence="6">
    <location>
        <begin position="315"/>
        <end position="336"/>
    </location>
</feature>
<feature type="domain" description="Major facilitator superfamily (MFS) profile" evidence="7">
    <location>
        <begin position="7"/>
        <end position="441"/>
    </location>
</feature>
<dbReference type="RefSeq" id="WP_186504404.1">
    <property type="nucleotide sequence ID" value="NZ_JACOGK010000044.1"/>
</dbReference>
<feature type="transmembrane region" description="Helical" evidence="6">
    <location>
        <begin position="217"/>
        <end position="234"/>
    </location>
</feature>
<keyword evidence="2" id="KW-0813">Transport</keyword>
<feature type="transmembrane region" description="Helical" evidence="6">
    <location>
        <begin position="102"/>
        <end position="120"/>
    </location>
</feature>
<comment type="caution">
    <text evidence="8">The sequence shown here is derived from an EMBL/GenBank/DDBJ whole genome shotgun (WGS) entry which is preliminary data.</text>
</comment>
<keyword evidence="4 6" id="KW-1133">Transmembrane helix</keyword>
<dbReference type="SUPFAM" id="SSF103473">
    <property type="entry name" value="MFS general substrate transporter"/>
    <property type="match status" value="1"/>
</dbReference>
<proteinExistence type="predicted"/>
<dbReference type="PROSITE" id="PS00216">
    <property type="entry name" value="SUGAR_TRANSPORT_1"/>
    <property type="match status" value="1"/>
</dbReference>
<feature type="transmembrane region" description="Helical" evidence="6">
    <location>
        <begin position="255"/>
        <end position="278"/>
    </location>
</feature>
<dbReference type="InterPro" id="IPR011701">
    <property type="entry name" value="MFS"/>
</dbReference>
<evidence type="ECO:0000256" key="6">
    <source>
        <dbReference type="SAM" id="Phobius"/>
    </source>
</evidence>
<evidence type="ECO:0000259" key="7">
    <source>
        <dbReference type="PROSITE" id="PS50850"/>
    </source>
</evidence>
<accession>A0ABR6VLV8</accession>
<feature type="transmembrane region" description="Helical" evidence="6">
    <location>
        <begin position="382"/>
        <end position="403"/>
    </location>
</feature>
<evidence type="ECO:0000313" key="8">
    <source>
        <dbReference type="EMBL" id="MBC3537832.1"/>
    </source>
</evidence>
<evidence type="ECO:0000313" key="9">
    <source>
        <dbReference type="Proteomes" id="UP000606870"/>
    </source>
</evidence>
<feature type="transmembrane region" description="Helical" evidence="6">
    <location>
        <begin position="191"/>
        <end position="211"/>
    </location>
</feature>
<dbReference type="InterPro" id="IPR020846">
    <property type="entry name" value="MFS_dom"/>
</dbReference>
<keyword evidence="3 6" id="KW-0812">Transmembrane</keyword>
<dbReference type="Gene3D" id="1.20.1250.20">
    <property type="entry name" value="MFS general substrate transporter like domains"/>
    <property type="match status" value="1"/>
</dbReference>
<protein>
    <submittedName>
        <fullName evidence="8">MFS transporter</fullName>
    </submittedName>
</protein>
<sequence length="441" mass="46803">MQTSRRLFYSISFISFIGPFLSTGLTIALPQVAAGFGVPAEQVSWVVTAYLIGTASLLLPLGKFADVYGRRRVYAAALMAFAICTLAAAFAPSLSSLIACRLLQGAALAAVYVTYMPLLLTTTDEQHQGLTLGTAVALTYLGLTLGPVLGGFLTGLFGWRSIFIISALVTGGAWLLVCTLRQEWYGTAAPFVNAVSSALCISGVGIFLYGLSAYAEHSWPVWLGLALLVCFIVHERYSRHPLLPLFLFRNRVFSFSSLAALIQYSATYAITFLLSLYLQLVLGLTPAKAGFVLLSQPVMMALLSRRSGHLADLYGSRLIASAGLAITAVGLAGLAWAPQVELPGIVAFLVLTGIGSALFGAPNNAAIMGSMKEQFQGTAASILALVRHAGQSMSMALVTLVFAQMTLVVTPYTAAVLTAVHVSFLFLAGFCVLAMIASWQR</sequence>
<feature type="transmembrane region" description="Helical" evidence="6">
    <location>
        <begin position="7"/>
        <end position="30"/>
    </location>
</feature>
<evidence type="ECO:0000256" key="4">
    <source>
        <dbReference type="ARBA" id="ARBA00022989"/>
    </source>
</evidence>
<dbReference type="Gene3D" id="1.20.1720.10">
    <property type="entry name" value="Multidrug resistance protein D"/>
    <property type="match status" value="1"/>
</dbReference>
<feature type="transmembrane region" description="Helical" evidence="6">
    <location>
        <begin position="73"/>
        <end position="90"/>
    </location>
</feature>
<dbReference type="PANTHER" id="PTHR42718:SF9">
    <property type="entry name" value="MAJOR FACILITATOR SUPERFAMILY MULTIDRUG TRANSPORTER MFSC"/>
    <property type="match status" value="1"/>
</dbReference>
<feature type="transmembrane region" description="Helical" evidence="6">
    <location>
        <begin position="284"/>
        <end position="303"/>
    </location>
</feature>
<dbReference type="Proteomes" id="UP000606870">
    <property type="component" value="Unassembled WGS sequence"/>
</dbReference>
<dbReference type="PROSITE" id="PS50850">
    <property type="entry name" value="MFS"/>
    <property type="match status" value="1"/>
</dbReference>
<organism evidence="8 9">
    <name type="scientific">Megasphaera hominis</name>
    <dbReference type="NCBI Taxonomy" id="159836"/>
    <lineage>
        <taxon>Bacteria</taxon>
        <taxon>Bacillati</taxon>
        <taxon>Bacillota</taxon>
        <taxon>Negativicutes</taxon>
        <taxon>Veillonellales</taxon>
        <taxon>Veillonellaceae</taxon>
        <taxon>Megasphaera</taxon>
    </lineage>
</organism>
<comment type="subcellular location">
    <subcellularLocation>
        <location evidence="1">Cell membrane</location>
        <topology evidence="1">Multi-pass membrane protein</topology>
    </subcellularLocation>
</comment>
<evidence type="ECO:0000256" key="5">
    <source>
        <dbReference type="ARBA" id="ARBA00023136"/>
    </source>
</evidence>
<evidence type="ECO:0000256" key="1">
    <source>
        <dbReference type="ARBA" id="ARBA00004651"/>
    </source>
</evidence>
<gene>
    <name evidence="8" type="ORF">H8J70_11335</name>
</gene>
<dbReference type="CDD" id="cd17321">
    <property type="entry name" value="MFS_MMR_MDR_like"/>
    <property type="match status" value="1"/>
</dbReference>
<feature type="transmembrane region" description="Helical" evidence="6">
    <location>
        <begin position="132"/>
        <end position="153"/>
    </location>
</feature>
<dbReference type="InterPro" id="IPR005829">
    <property type="entry name" value="Sugar_transporter_CS"/>
</dbReference>
<dbReference type="EMBL" id="JACOGK010000044">
    <property type="protein sequence ID" value="MBC3537832.1"/>
    <property type="molecule type" value="Genomic_DNA"/>
</dbReference>
<keyword evidence="9" id="KW-1185">Reference proteome</keyword>
<evidence type="ECO:0000256" key="3">
    <source>
        <dbReference type="ARBA" id="ARBA00022692"/>
    </source>
</evidence>
<keyword evidence="5 6" id="KW-0472">Membrane</keyword>
<feature type="transmembrane region" description="Helical" evidence="6">
    <location>
        <begin position="342"/>
        <end position="361"/>
    </location>
</feature>
<reference evidence="8 9" key="1">
    <citation type="submission" date="2020-08" db="EMBL/GenBank/DDBJ databases">
        <authorList>
            <person name="Liu C."/>
            <person name="Sun Q."/>
        </authorList>
    </citation>
    <scope>NUCLEOTIDE SEQUENCE [LARGE SCALE GENOMIC DNA]</scope>
    <source>
        <strain evidence="8 9">NSJ-59</strain>
    </source>
</reference>
<feature type="transmembrane region" description="Helical" evidence="6">
    <location>
        <begin position="42"/>
        <end position="61"/>
    </location>
</feature>
<evidence type="ECO:0000256" key="2">
    <source>
        <dbReference type="ARBA" id="ARBA00022448"/>
    </source>
</evidence>
<dbReference type="Pfam" id="PF07690">
    <property type="entry name" value="MFS_1"/>
    <property type="match status" value="1"/>
</dbReference>
<feature type="transmembrane region" description="Helical" evidence="6">
    <location>
        <begin position="159"/>
        <end position="179"/>
    </location>
</feature>
<dbReference type="PANTHER" id="PTHR42718">
    <property type="entry name" value="MAJOR FACILITATOR SUPERFAMILY MULTIDRUG TRANSPORTER MFSC"/>
    <property type="match status" value="1"/>
</dbReference>